<evidence type="ECO:0000256" key="3">
    <source>
        <dbReference type="ARBA" id="ARBA00023163"/>
    </source>
</evidence>
<dbReference type="EMBL" id="QXWK01000010">
    <property type="protein sequence ID" value="NBH61241.1"/>
    <property type="molecule type" value="Genomic_DNA"/>
</dbReference>
<sequence length="239" mass="27808">MAKGRTTLPLYLQIAARIKKHIEDEELMAGDRLPFESWFIEHFNVSRVTVRKAIDHLIAEGVIERRPYQGLYVSQKEMQMHSDSPIYSFGLSDDDPNITSKIISFDTLSASDKLQQIFQYEQEEKTYYINILRYYNGKPFTIQSVYLNKELLTDLDIFALKDRPLYEIIEKDYGLNISHLNVTMSISVPTEEQAEWLCVSPLDNLLEATDSLCLSDNRVVRYAISLYTNAIDYNYTVYK</sequence>
<dbReference type="RefSeq" id="WP_160201524.1">
    <property type="nucleotide sequence ID" value="NZ_QXWK01000010.1"/>
</dbReference>
<dbReference type="InterPro" id="IPR028978">
    <property type="entry name" value="Chorismate_lyase_/UTRA_dom_sf"/>
</dbReference>
<dbReference type="InterPro" id="IPR011663">
    <property type="entry name" value="UTRA"/>
</dbReference>
<dbReference type="Gene3D" id="3.40.1410.10">
    <property type="entry name" value="Chorismate lyase-like"/>
    <property type="match status" value="1"/>
</dbReference>
<dbReference type="InterPro" id="IPR036390">
    <property type="entry name" value="WH_DNA-bd_sf"/>
</dbReference>
<dbReference type="PANTHER" id="PTHR44846">
    <property type="entry name" value="MANNOSYL-D-GLYCERATE TRANSPORT/METABOLISM SYSTEM REPRESSOR MNGR-RELATED"/>
    <property type="match status" value="1"/>
</dbReference>
<dbReference type="GO" id="GO:0003700">
    <property type="term" value="F:DNA-binding transcription factor activity"/>
    <property type="evidence" value="ECO:0007669"/>
    <property type="project" value="InterPro"/>
</dbReference>
<keyword evidence="3" id="KW-0804">Transcription</keyword>
<organism evidence="5 6">
    <name type="scientific">Anaerotruncus colihominis</name>
    <dbReference type="NCBI Taxonomy" id="169435"/>
    <lineage>
        <taxon>Bacteria</taxon>
        <taxon>Bacillati</taxon>
        <taxon>Bacillota</taxon>
        <taxon>Clostridia</taxon>
        <taxon>Eubacteriales</taxon>
        <taxon>Oscillospiraceae</taxon>
        <taxon>Anaerotruncus</taxon>
    </lineage>
</organism>
<dbReference type="Pfam" id="PF00392">
    <property type="entry name" value="GntR"/>
    <property type="match status" value="1"/>
</dbReference>
<feature type="domain" description="HTH gntR-type" evidence="4">
    <location>
        <begin position="8"/>
        <end position="76"/>
    </location>
</feature>
<evidence type="ECO:0000256" key="1">
    <source>
        <dbReference type="ARBA" id="ARBA00023015"/>
    </source>
</evidence>
<dbReference type="Proteomes" id="UP000446866">
    <property type="component" value="Unassembled WGS sequence"/>
</dbReference>
<evidence type="ECO:0000259" key="4">
    <source>
        <dbReference type="PROSITE" id="PS50949"/>
    </source>
</evidence>
<reference evidence="5 6" key="1">
    <citation type="submission" date="2018-08" db="EMBL/GenBank/DDBJ databases">
        <title>Murine metabolic-syndrome-specific gut microbial biobank.</title>
        <authorList>
            <person name="Liu C."/>
        </authorList>
    </citation>
    <scope>NUCLEOTIDE SEQUENCE [LARGE SCALE GENOMIC DNA]</scope>
    <source>
        <strain evidence="5 6">28</strain>
    </source>
</reference>
<dbReference type="PROSITE" id="PS50949">
    <property type="entry name" value="HTH_GNTR"/>
    <property type="match status" value="1"/>
</dbReference>
<dbReference type="AlphaFoldDB" id="A0A845QJG5"/>
<keyword evidence="2" id="KW-0238">DNA-binding</keyword>
<name>A0A845QJG5_9FIRM</name>
<dbReference type="InterPro" id="IPR000524">
    <property type="entry name" value="Tscrpt_reg_HTH_GntR"/>
</dbReference>
<dbReference type="PANTHER" id="PTHR44846:SF1">
    <property type="entry name" value="MANNOSYL-D-GLYCERATE TRANSPORT_METABOLISM SYSTEM REPRESSOR MNGR-RELATED"/>
    <property type="match status" value="1"/>
</dbReference>
<dbReference type="SUPFAM" id="SSF64288">
    <property type="entry name" value="Chorismate lyase-like"/>
    <property type="match status" value="1"/>
</dbReference>
<dbReference type="SMART" id="SM00866">
    <property type="entry name" value="UTRA"/>
    <property type="match status" value="1"/>
</dbReference>
<dbReference type="InterPro" id="IPR036388">
    <property type="entry name" value="WH-like_DNA-bd_sf"/>
</dbReference>
<evidence type="ECO:0000313" key="5">
    <source>
        <dbReference type="EMBL" id="NBH61241.1"/>
    </source>
</evidence>
<proteinExistence type="predicted"/>
<accession>A0A845QJG5</accession>
<dbReference type="Pfam" id="PF07702">
    <property type="entry name" value="UTRA"/>
    <property type="match status" value="1"/>
</dbReference>
<gene>
    <name evidence="5" type="ORF">D0435_06200</name>
</gene>
<evidence type="ECO:0000313" key="6">
    <source>
        <dbReference type="Proteomes" id="UP000446866"/>
    </source>
</evidence>
<dbReference type="Gene3D" id="1.10.10.10">
    <property type="entry name" value="Winged helix-like DNA-binding domain superfamily/Winged helix DNA-binding domain"/>
    <property type="match status" value="1"/>
</dbReference>
<dbReference type="SUPFAM" id="SSF46785">
    <property type="entry name" value="Winged helix' DNA-binding domain"/>
    <property type="match status" value="1"/>
</dbReference>
<keyword evidence="1" id="KW-0805">Transcription regulation</keyword>
<dbReference type="InterPro" id="IPR050679">
    <property type="entry name" value="Bact_HTH_transcr_reg"/>
</dbReference>
<dbReference type="CDD" id="cd07377">
    <property type="entry name" value="WHTH_GntR"/>
    <property type="match status" value="1"/>
</dbReference>
<dbReference type="SMART" id="SM00345">
    <property type="entry name" value="HTH_GNTR"/>
    <property type="match status" value="1"/>
</dbReference>
<dbReference type="GO" id="GO:0045892">
    <property type="term" value="P:negative regulation of DNA-templated transcription"/>
    <property type="evidence" value="ECO:0007669"/>
    <property type="project" value="TreeGrafter"/>
</dbReference>
<dbReference type="GO" id="GO:0003677">
    <property type="term" value="F:DNA binding"/>
    <property type="evidence" value="ECO:0007669"/>
    <property type="project" value="UniProtKB-KW"/>
</dbReference>
<comment type="caution">
    <text evidence="5">The sequence shown here is derived from an EMBL/GenBank/DDBJ whole genome shotgun (WGS) entry which is preliminary data.</text>
</comment>
<keyword evidence="6" id="KW-1185">Reference proteome</keyword>
<protein>
    <submittedName>
        <fullName evidence="5">GntR family transcriptional regulator</fullName>
    </submittedName>
</protein>
<evidence type="ECO:0000256" key="2">
    <source>
        <dbReference type="ARBA" id="ARBA00023125"/>
    </source>
</evidence>
<dbReference type="PRINTS" id="PR00035">
    <property type="entry name" value="HTHGNTR"/>
</dbReference>